<dbReference type="PANTHER" id="PTHR24365:SF541">
    <property type="entry name" value="PROTEIN TOLL-RELATED"/>
    <property type="match status" value="1"/>
</dbReference>
<dbReference type="EMBL" id="KJ463391">
    <property type="protein sequence ID" value="AIA66467.1"/>
    <property type="molecule type" value="mRNA"/>
</dbReference>
<evidence type="ECO:0000256" key="11">
    <source>
        <dbReference type="SAM" id="SignalP"/>
    </source>
</evidence>
<dbReference type="PANTHER" id="PTHR24365">
    <property type="entry name" value="TOLL-LIKE RECEPTOR"/>
    <property type="match status" value="1"/>
</dbReference>
<accession>A0A060ANB4</accession>
<dbReference type="SUPFAM" id="SSF52058">
    <property type="entry name" value="L domain-like"/>
    <property type="match status" value="2"/>
</dbReference>
<comment type="subcellular location">
    <subcellularLocation>
        <location evidence="1">Membrane</location>
        <topology evidence="1">Single-pass type I membrane protein</topology>
    </subcellularLocation>
</comment>
<dbReference type="Gene3D" id="3.80.10.10">
    <property type="entry name" value="Ribonuclease Inhibitor"/>
    <property type="match status" value="3"/>
</dbReference>
<feature type="domain" description="TIR" evidence="12">
    <location>
        <begin position="980"/>
        <end position="1113"/>
    </location>
</feature>
<dbReference type="InterPro" id="IPR000483">
    <property type="entry name" value="Cys-rich_flank_reg_C"/>
</dbReference>
<dbReference type="PROSITE" id="PS50104">
    <property type="entry name" value="TIR"/>
    <property type="match status" value="2"/>
</dbReference>
<dbReference type="Pfam" id="PF13855">
    <property type="entry name" value="LRR_8"/>
    <property type="match status" value="1"/>
</dbReference>
<keyword evidence="5 11" id="KW-0732">Signal</keyword>
<feature type="signal peptide" evidence="11">
    <location>
        <begin position="1"/>
        <end position="21"/>
    </location>
</feature>
<dbReference type="SUPFAM" id="SSF52200">
    <property type="entry name" value="Toll/Interleukin receptor TIR domain"/>
    <property type="match status" value="2"/>
</dbReference>
<evidence type="ECO:0000256" key="4">
    <source>
        <dbReference type="ARBA" id="ARBA00022692"/>
    </source>
</evidence>
<dbReference type="InterPro" id="IPR000157">
    <property type="entry name" value="TIR_dom"/>
</dbReference>
<dbReference type="SMART" id="SM00369">
    <property type="entry name" value="LRR_TYP"/>
    <property type="match status" value="8"/>
</dbReference>
<keyword evidence="8" id="KW-0472">Membrane</keyword>
<dbReference type="GO" id="GO:0005886">
    <property type="term" value="C:plasma membrane"/>
    <property type="evidence" value="ECO:0007669"/>
    <property type="project" value="TreeGrafter"/>
</dbReference>
<dbReference type="SMART" id="SM00082">
    <property type="entry name" value="LRRCT"/>
    <property type="match status" value="2"/>
</dbReference>
<dbReference type="GO" id="GO:0038023">
    <property type="term" value="F:signaling receptor activity"/>
    <property type="evidence" value="ECO:0007669"/>
    <property type="project" value="TreeGrafter"/>
</dbReference>
<dbReference type="Pfam" id="PF13676">
    <property type="entry name" value="TIR_2"/>
    <property type="match status" value="1"/>
</dbReference>
<keyword evidence="3" id="KW-0433">Leucine-rich repeat</keyword>
<keyword evidence="9" id="KW-0675">Receptor</keyword>
<feature type="chain" id="PRO_5001584984" evidence="11">
    <location>
        <begin position="22"/>
        <end position="1158"/>
    </location>
</feature>
<comment type="similarity">
    <text evidence="2">Belongs to the Toll-like receptor family.</text>
</comment>
<evidence type="ECO:0000256" key="10">
    <source>
        <dbReference type="ARBA" id="ARBA00023180"/>
    </source>
</evidence>
<evidence type="ECO:0000259" key="12">
    <source>
        <dbReference type="PROSITE" id="PS50104"/>
    </source>
</evidence>
<evidence type="ECO:0000256" key="2">
    <source>
        <dbReference type="ARBA" id="ARBA00009634"/>
    </source>
</evidence>
<keyword evidence="6" id="KW-0677">Repeat</keyword>
<dbReference type="PROSITE" id="PS51450">
    <property type="entry name" value="LRR"/>
    <property type="match status" value="1"/>
</dbReference>
<feature type="domain" description="TIR" evidence="12">
    <location>
        <begin position="810"/>
        <end position="946"/>
    </location>
</feature>
<dbReference type="InterPro" id="IPR003591">
    <property type="entry name" value="Leu-rich_rpt_typical-subtyp"/>
</dbReference>
<keyword evidence="10" id="KW-0325">Glycoprotein</keyword>
<evidence type="ECO:0000256" key="1">
    <source>
        <dbReference type="ARBA" id="ARBA00004479"/>
    </source>
</evidence>
<evidence type="ECO:0000256" key="6">
    <source>
        <dbReference type="ARBA" id="ARBA00022737"/>
    </source>
</evidence>
<dbReference type="GO" id="GO:0007165">
    <property type="term" value="P:signal transduction"/>
    <property type="evidence" value="ECO:0007669"/>
    <property type="project" value="InterPro"/>
</dbReference>
<dbReference type="AlphaFoldDB" id="A0A060ANB4"/>
<evidence type="ECO:0000256" key="9">
    <source>
        <dbReference type="ARBA" id="ARBA00023170"/>
    </source>
</evidence>
<dbReference type="Gene3D" id="3.40.50.10140">
    <property type="entry name" value="Toll/interleukin-1 receptor homology (TIR) domain"/>
    <property type="match status" value="2"/>
</dbReference>
<keyword evidence="4" id="KW-0812">Transmembrane</keyword>
<organism evidence="13">
    <name type="scientific">Sinohyriopsis cumingii</name>
    <name type="common">Triangle sail mussel</name>
    <name type="synonym">Hyriopsis cumingii</name>
    <dbReference type="NCBI Taxonomy" id="165450"/>
    <lineage>
        <taxon>Eukaryota</taxon>
        <taxon>Metazoa</taxon>
        <taxon>Spiralia</taxon>
        <taxon>Lophotrochozoa</taxon>
        <taxon>Mollusca</taxon>
        <taxon>Bivalvia</taxon>
        <taxon>Autobranchia</taxon>
        <taxon>Heteroconchia</taxon>
        <taxon>Palaeoheterodonta</taxon>
        <taxon>Unionida</taxon>
        <taxon>Unionoidea</taxon>
        <taxon>Unionidae</taxon>
        <taxon>Gonideinae</taxon>
        <taxon>Sinohyriopsis</taxon>
    </lineage>
</organism>
<keyword evidence="7" id="KW-1133">Transmembrane helix</keyword>
<dbReference type="SMART" id="SM00255">
    <property type="entry name" value="TIR"/>
    <property type="match status" value="2"/>
</dbReference>
<evidence type="ECO:0000256" key="5">
    <source>
        <dbReference type="ARBA" id="ARBA00022729"/>
    </source>
</evidence>
<evidence type="ECO:0000256" key="7">
    <source>
        <dbReference type="ARBA" id="ARBA00022989"/>
    </source>
</evidence>
<dbReference type="InterPro" id="IPR035897">
    <property type="entry name" value="Toll_tir_struct_dom_sf"/>
</dbReference>
<dbReference type="InterPro" id="IPR032675">
    <property type="entry name" value="LRR_dom_sf"/>
</dbReference>
<sequence length="1158" mass="134620">MSPICLFVTLVILLNSVWIDAVSLEKCITEVQIRQDYVQFESNGIPVPTFFQYRFLEDQTQSECVMDTSDLIQSYNFTQEVQVGYTIVECKKKPIYVTFTPYNAQKYTNVVGYLRFQNCITSLEGIQRFAMAVNVRVTILRQTLLIGSLDKHNMSQYQDLRNLTAIWFENYQNPPPNFADILSFTDMFPEIGEVIFKNMSWESLPDFVQRTFTNLQTLDIPYNRFTVPPSFPWTQQVLTLPQNISRTVYFQNQYLKAFHLDIPPNIYRRYLNLNFNKIHDLRTHTFRGFLHMLTLKGNNLTHLGNIAFNLTGLQHLDLSENQLANLPMGVFKNMNTLLHLDISFNCIKQLGTGIFDDLVNLRYLYLANNSIAALQKGIFSRLRNLTELNLEGNYISFIDTNAFPIDSVVLNEVDLSRNLLTSLPEFVFWIRSLQIVKFKNTHISFQGFEEMLNCVPFVNLMRTVIHSVSSSEINIQEKGDFLRTIDLSNSKVEDMFKANMSDDLRQKFILILQHYKFVLDGNPIRCSCKILPIQTFILGLVANKTFSGDEYYFREWRCTDPVELNGRSIMNVKQEETYCPTNISGCPEDCSCYERSISRNVIVDCRWRKLYELHHVMPRGELELWYGGNAITSLVDRGYLAFVAVLDLRENKLNHIDPNAVGRLVHIKDLRLDSNLLDSLPRNVAEIEWGHLTLQNNPYKCDCTTLWMKEWIIQHKSAISDWNNIKCNNKDNGGLEFVFVPNEEFVCENSESQFDSIRNVVIPSVSTTITVCVLLALSIIIYAYRLECKVFMYIYLGIHPFDRDADNSEEEVDALIVHSGMLTDWVMQNIVDILEGQDYNFRICDMARDFVIGFSFQENLTQIVRHSKRMLLLVSEDWKTDDETFKVTWNIAQEKIKESKSNYGIIISHGITPKQIKDKTLLRYLKRGRFIDSRNRLFVEKVLYSMPIKNDNNHGWRRKPNAKTFIQREFSIKEDHVEDNRIHVFISYSDQDLEFVTKGLAPELERSGYRLCLPDRDFIPGASKEENILKAIDVSLRTVFVLSGPHIKDEWSLFTFRSACEKSLREKTNHLIVIVRADADIDTMAEEVKHYLKTYVSLHIEDRWFWSKLLNGLPPTGQKRRSEFTSPLSMSQCAAPDAVTIEMKEVLQRSEKRVVTRF</sequence>
<name>A0A060ANB4_SINCU</name>
<reference evidence="13" key="1">
    <citation type="journal article" date="2014" name="Dev. Comp. Immunol.">
        <title>A novel Toll like receptor with two TIR domains (HcToll-2) is involved in regulation of antimicrobial peptide gene expression of Hyriopsis cumingii.</title>
        <authorList>
            <person name="Ren Q."/>
            <person name="Lan J.F."/>
            <person name="Zhong X."/>
            <person name="Song X.J."/>
            <person name="Ma F."/>
            <person name="Hui K.M."/>
            <person name="Wang W."/>
            <person name="Yu X.Q."/>
            <person name="Wang J.X."/>
        </authorList>
    </citation>
    <scope>NUCLEOTIDE SEQUENCE</scope>
</reference>
<evidence type="ECO:0000256" key="3">
    <source>
        <dbReference type="ARBA" id="ARBA00022614"/>
    </source>
</evidence>
<protein>
    <submittedName>
        <fullName evidence="13">Toll2</fullName>
    </submittedName>
</protein>
<proteinExistence type="evidence at transcript level"/>
<dbReference type="InterPro" id="IPR001611">
    <property type="entry name" value="Leu-rich_rpt"/>
</dbReference>
<evidence type="ECO:0000313" key="13">
    <source>
        <dbReference type="EMBL" id="AIA66467.1"/>
    </source>
</evidence>
<evidence type="ECO:0000256" key="8">
    <source>
        <dbReference type="ARBA" id="ARBA00023136"/>
    </source>
</evidence>